<comment type="caution">
    <text evidence="2">The sequence shown here is derived from an EMBL/GenBank/DDBJ whole genome shotgun (WGS) entry which is preliminary data.</text>
</comment>
<feature type="region of interest" description="Disordered" evidence="1">
    <location>
        <begin position="1"/>
        <end position="35"/>
    </location>
</feature>
<gene>
    <name evidence="2" type="ORF">FEM48_Zijuj06G0016800</name>
</gene>
<sequence length="266" mass="28709">MWGSNGQHRTGGCRPTVAPGLGPREADRSGCRSIRSNMKVDQSICAYKQTRGPKKISRAFSSIPSENLAPINSHGGLLSAPPPSLSYSYPPTHHHYYRQPPLLPLPVSRPHHGHSPPSRSRGLSCPPTTGKTNKARDNPIATTPKKSKSKPPCVSKIDQEETKQQLHTKSMKSGTGSLIVTSTNRLGPEPNDLPKDVSKVLWKSNCCVSIEGDLDKFSGSVFSLAPPPSSLPLPRFSVRPKLSCNAEATGIDAGATDNLCRLLRLR</sequence>
<protein>
    <submittedName>
        <fullName evidence="2">Uncharacterized protein</fullName>
    </submittedName>
</protein>
<evidence type="ECO:0000313" key="3">
    <source>
        <dbReference type="Proteomes" id="UP000813462"/>
    </source>
</evidence>
<evidence type="ECO:0000256" key="1">
    <source>
        <dbReference type="SAM" id="MobiDB-lite"/>
    </source>
</evidence>
<accession>A0A978V6F6</accession>
<feature type="region of interest" description="Disordered" evidence="1">
    <location>
        <begin position="98"/>
        <end position="191"/>
    </location>
</feature>
<name>A0A978V6F6_ZIZJJ</name>
<evidence type="ECO:0000313" key="2">
    <source>
        <dbReference type="EMBL" id="KAH7523491.1"/>
    </source>
</evidence>
<organism evidence="2 3">
    <name type="scientific">Ziziphus jujuba var. spinosa</name>
    <dbReference type="NCBI Taxonomy" id="714518"/>
    <lineage>
        <taxon>Eukaryota</taxon>
        <taxon>Viridiplantae</taxon>
        <taxon>Streptophyta</taxon>
        <taxon>Embryophyta</taxon>
        <taxon>Tracheophyta</taxon>
        <taxon>Spermatophyta</taxon>
        <taxon>Magnoliopsida</taxon>
        <taxon>eudicotyledons</taxon>
        <taxon>Gunneridae</taxon>
        <taxon>Pentapetalae</taxon>
        <taxon>rosids</taxon>
        <taxon>fabids</taxon>
        <taxon>Rosales</taxon>
        <taxon>Rhamnaceae</taxon>
        <taxon>Paliureae</taxon>
        <taxon>Ziziphus</taxon>
    </lineage>
</organism>
<dbReference type="PANTHER" id="PTHR33670">
    <property type="entry name" value="SPLICING FACTOR, PROLINE- AND GLUTAMINE-RICH-LIKE"/>
    <property type="match status" value="1"/>
</dbReference>
<dbReference type="EMBL" id="JAEACU010000006">
    <property type="protein sequence ID" value="KAH7523491.1"/>
    <property type="molecule type" value="Genomic_DNA"/>
</dbReference>
<dbReference type="PANTHER" id="PTHR33670:SF14">
    <property type="entry name" value="T20H2.15 PROTEIN"/>
    <property type="match status" value="1"/>
</dbReference>
<dbReference type="Proteomes" id="UP000813462">
    <property type="component" value="Unassembled WGS sequence"/>
</dbReference>
<dbReference type="AlphaFoldDB" id="A0A978V6F6"/>
<feature type="compositionally biased region" description="Polar residues" evidence="1">
    <location>
        <begin position="165"/>
        <end position="185"/>
    </location>
</feature>
<proteinExistence type="predicted"/>
<reference evidence="2" key="1">
    <citation type="journal article" date="2021" name="Front. Plant Sci.">
        <title>Chromosome-Scale Genome Assembly for Chinese Sour Jujube and Insights Into Its Genome Evolution and Domestication Signature.</title>
        <authorList>
            <person name="Shen L.-Y."/>
            <person name="Luo H."/>
            <person name="Wang X.-L."/>
            <person name="Wang X.-M."/>
            <person name="Qiu X.-J."/>
            <person name="Liu H."/>
            <person name="Zhou S.-S."/>
            <person name="Jia K.-H."/>
            <person name="Nie S."/>
            <person name="Bao Y.-T."/>
            <person name="Zhang R.-G."/>
            <person name="Yun Q.-Z."/>
            <person name="Chai Y.-H."/>
            <person name="Lu J.-Y."/>
            <person name="Li Y."/>
            <person name="Zhao S.-W."/>
            <person name="Mao J.-F."/>
            <person name="Jia S.-G."/>
            <person name="Mao Y.-M."/>
        </authorList>
    </citation>
    <scope>NUCLEOTIDE SEQUENCE</scope>
    <source>
        <strain evidence="2">AT0</strain>
        <tissue evidence="2">Leaf</tissue>
    </source>
</reference>